<organism evidence="2 3">
    <name type="scientific">Hibiscus sabdariffa</name>
    <name type="common">roselle</name>
    <dbReference type="NCBI Taxonomy" id="183260"/>
    <lineage>
        <taxon>Eukaryota</taxon>
        <taxon>Viridiplantae</taxon>
        <taxon>Streptophyta</taxon>
        <taxon>Embryophyta</taxon>
        <taxon>Tracheophyta</taxon>
        <taxon>Spermatophyta</taxon>
        <taxon>Magnoliopsida</taxon>
        <taxon>eudicotyledons</taxon>
        <taxon>Gunneridae</taxon>
        <taxon>Pentapetalae</taxon>
        <taxon>rosids</taxon>
        <taxon>malvids</taxon>
        <taxon>Malvales</taxon>
        <taxon>Malvaceae</taxon>
        <taxon>Malvoideae</taxon>
        <taxon>Hibiscus</taxon>
    </lineage>
</organism>
<evidence type="ECO:0000259" key="1">
    <source>
        <dbReference type="Pfam" id="PF13456"/>
    </source>
</evidence>
<dbReference type="CDD" id="cd06222">
    <property type="entry name" value="RNase_H_like"/>
    <property type="match status" value="1"/>
</dbReference>
<dbReference type="Gene3D" id="3.30.420.10">
    <property type="entry name" value="Ribonuclease H-like superfamily/Ribonuclease H"/>
    <property type="match status" value="1"/>
</dbReference>
<protein>
    <recommendedName>
        <fullName evidence="1">RNase H type-1 domain-containing protein</fullName>
    </recommendedName>
</protein>
<dbReference type="Pfam" id="PF13456">
    <property type="entry name" value="RVT_3"/>
    <property type="match status" value="1"/>
</dbReference>
<dbReference type="PANTHER" id="PTHR47723">
    <property type="entry name" value="OS05G0353850 PROTEIN"/>
    <property type="match status" value="1"/>
</dbReference>
<keyword evidence="3" id="KW-1185">Reference proteome</keyword>
<feature type="domain" description="RNase H type-1" evidence="1">
    <location>
        <begin position="150"/>
        <end position="265"/>
    </location>
</feature>
<sequence length="300" mass="34639">MTNLERYKRTLTNDPLCPLCHRPEESTLHTLRDCVNLRQIWQKIVPQTLSNTFFSMSIKDWLRQNLCSNILFQNNISWKLVFASILWQFWKNRNDAVFAASSASVECVLNRSNAWAQYYNDGWLKATPLVNPSSTSTSWSNLEPGWFCLNVDSVVSLKTEETTIGGLLRDNAGNFIFDFSKFIGCANSLHAELWSLHVGLQLAWDHEVDFLQVQIDCKHVLQLLQDPYVESYSIFLVRNIHQFWRWTWFIDLIWILCSGNKVADKRPRLANHSSFDLSFISTSHAALCDVLIADNLTLSL</sequence>
<evidence type="ECO:0000313" key="2">
    <source>
        <dbReference type="EMBL" id="KAK8589616.1"/>
    </source>
</evidence>
<dbReference type="InterPro" id="IPR044730">
    <property type="entry name" value="RNase_H-like_dom_plant"/>
</dbReference>
<name>A0ABR2FZA6_9ROSI</name>
<dbReference type="InterPro" id="IPR002156">
    <property type="entry name" value="RNaseH_domain"/>
</dbReference>
<dbReference type="EMBL" id="JBBPBM010000004">
    <property type="protein sequence ID" value="KAK8589616.1"/>
    <property type="molecule type" value="Genomic_DNA"/>
</dbReference>
<proteinExistence type="predicted"/>
<reference evidence="2 3" key="1">
    <citation type="journal article" date="2024" name="G3 (Bethesda)">
        <title>Genome assembly of Hibiscus sabdariffa L. provides insights into metabolisms of medicinal natural products.</title>
        <authorList>
            <person name="Kim T."/>
        </authorList>
    </citation>
    <scope>NUCLEOTIDE SEQUENCE [LARGE SCALE GENOMIC DNA]</scope>
    <source>
        <strain evidence="2">TK-2024</strain>
        <tissue evidence="2">Old leaves</tissue>
    </source>
</reference>
<dbReference type="InterPro" id="IPR036397">
    <property type="entry name" value="RNaseH_sf"/>
</dbReference>
<gene>
    <name evidence="2" type="ORF">V6N12_024010</name>
</gene>
<dbReference type="SUPFAM" id="SSF53098">
    <property type="entry name" value="Ribonuclease H-like"/>
    <property type="match status" value="1"/>
</dbReference>
<dbReference type="InterPro" id="IPR053151">
    <property type="entry name" value="RNase_H-like"/>
</dbReference>
<dbReference type="InterPro" id="IPR012337">
    <property type="entry name" value="RNaseH-like_sf"/>
</dbReference>
<dbReference type="PANTHER" id="PTHR47723:SF19">
    <property type="entry name" value="POLYNUCLEOTIDYL TRANSFERASE, RIBONUCLEASE H-LIKE SUPERFAMILY PROTEIN"/>
    <property type="match status" value="1"/>
</dbReference>
<evidence type="ECO:0000313" key="3">
    <source>
        <dbReference type="Proteomes" id="UP001472677"/>
    </source>
</evidence>
<dbReference type="Proteomes" id="UP001472677">
    <property type="component" value="Unassembled WGS sequence"/>
</dbReference>
<accession>A0ABR2FZA6</accession>
<comment type="caution">
    <text evidence="2">The sequence shown here is derived from an EMBL/GenBank/DDBJ whole genome shotgun (WGS) entry which is preliminary data.</text>
</comment>